<dbReference type="Gene3D" id="3.30.300.30">
    <property type="match status" value="1"/>
</dbReference>
<accession>A0ABP5QN60</accession>
<protein>
    <submittedName>
        <fullName evidence="3">AMP-binding protein</fullName>
    </submittedName>
</protein>
<dbReference type="Pfam" id="PF13193">
    <property type="entry name" value="AMP-binding_C"/>
    <property type="match status" value="1"/>
</dbReference>
<evidence type="ECO:0000313" key="4">
    <source>
        <dbReference type="Proteomes" id="UP001500305"/>
    </source>
</evidence>
<dbReference type="InterPro" id="IPR025110">
    <property type="entry name" value="AMP-bd_C"/>
</dbReference>
<keyword evidence="4" id="KW-1185">Reference proteome</keyword>
<sequence>MDHDRPAEPRRTFTGYAEAILDVLARTPDRPALTAADGRLIRAGEFRDGVYRLARELAGRGTGRDMTVSLLTGNTPEALGARYAANLAGARVVFLYDGMAPETLAQVVDSVDTRMLLVDPTRYRDAGGLLPRVQVPAVLTLGPGSFGEDVLASSGHREPEPFAVPVAPGDDWCIRHTGGTTGIPKGIRMAHGPYRRNIAMPLTGAGDPPRFLACTAIGHLAGVLADMTLFQGGSVVLRWAFDPGDVLAAIERERITHLWVLPPLLYRLLDHPARPDTDLSSLCRISYGGCPASPARLGQAAEAFGPVLHGLYGQTEALGITEVGPDEHSVTGRGGQITVGRPLPGVEIEIRDDDGEPLPPGQEGEIHVSSPGVMSGYWKQPELTAEVVHDGWVRTGDIGYLDDEGHLFIVDRRKDMIIVVGGHVYPAEVEELLLAHPAVAQCAVFGVRADDSTEHVHAAVVAAPGHHPDPDRLREFVTARKGRIYAPEAVHLVPAIPLTSVGKPDKKLLQRTLGG</sequence>
<organism evidence="3 4">
    <name type="scientific">Kitasatospora cystarginea</name>
    <dbReference type="NCBI Taxonomy" id="58350"/>
    <lineage>
        <taxon>Bacteria</taxon>
        <taxon>Bacillati</taxon>
        <taxon>Actinomycetota</taxon>
        <taxon>Actinomycetes</taxon>
        <taxon>Kitasatosporales</taxon>
        <taxon>Streptomycetaceae</taxon>
        <taxon>Kitasatospora</taxon>
    </lineage>
</organism>
<dbReference type="RefSeq" id="WP_344636119.1">
    <property type="nucleotide sequence ID" value="NZ_BAAATR010000007.1"/>
</dbReference>
<dbReference type="SUPFAM" id="SSF56801">
    <property type="entry name" value="Acetyl-CoA synthetase-like"/>
    <property type="match status" value="1"/>
</dbReference>
<evidence type="ECO:0000259" key="1">
    <source>
        <dbReference type="Pfam" id="PF00501"/>
    </source>
</evidence>
<evidence type="ECO:0000259" key="2">
    <source>
        <dbReference type="Pfam" id="PF13193"/>
    </source>
</evidence>
<dbReference type="Proteomes" id="UP001500305">
    <property type="component" value="Unassembled WGS sequence"/>
</dbReference>
<feature type="domain" description="AMP-dependent synthetase/ligase" evidence="1">
    <location>
        <begin position="25"/>
        <end position="378"/>
    </location>
</feature>
<evidence type="ECO:0000313" key="3">
    <source>
        <dbReference type="EMBL" id="GAA2240275.1"/>
    </source>
</evidence>
<dbReference type="PROSITE" id="PS00455">
    <property type="entry name" value="AMP_BINDING"/>
    <property type="match status" value="1"/>
</dbReference>
<proteinExistence type="predicted"/>
<dbReference type="CDD" id="cd04433">
    <property type="entry name" value="AFD_class_I"/>
    <property type="match status" value="1"/>
</dbReference>
<dbReference type="InterPro" id="IPR000873">
    <property type="entry name" value="AMP-dep_synth/lig_dom"/>
</dbReference>
<dbReference type="InterPro" id="IPR020845">
    <property type="entry name" value="AMP-binding_CS"/>
</dbReference>
<dbReference type="PANTHER" id="PTHR43767">
    <property type="entry name" value="LONG-CHAIN-FATTY-ACID--COA LIGASE"/>
    <property type="match status" value="1"/>
</dbReference>
<dbReference type="EMBL" id="BAAATR010000007">
    <property type="protein sequence ID" value="GAA2240275.1"/>
    <property type="molecule type" value="Genomic_DNA"/>
</dbReference>
<reference evidence="4" key="1">
    <citation type="journal article" date="2019" name="Int. J. Syst. Evol. Microbiol.">
        <title>The Global Catalogue of Microorganisms (GCM) 10K type strain sequencing project: providing services to taxonomists for standard genome sequencing and annotation.</title>
        <authorList>
            <consortium name="The Broad Institute Genomics Platform"/>
            <consortium name="The Broad Institute Genome Sequencing Center for Infectious Disease"/>
            <person name="Wu L."/>
            <person name="Ma J."/>
        </authorList>
    </citation>
    <scope>NUCLEOTIDE SEQUENCE [LARGE SCALE GENOMIC DNA]</scope>
    <source>
        <strain evidence="4">JCM 7356</strain>
    </source>
</reference>
<dbReference type="InterPro" id="IPR045851">
    <property type="entry name" value="AMP-bd_C_sf"/>
</dbReference>
<gene>
    <name evidence="3" type="ORF">GCM10010430_22150</name>
</gene>
<dbReference type="PANTHER" id="PTHR43767:SF7">
    <property type="entry name" value="MEDIUM_LONG-CHAIN-FATTY-ACID--COA LIGASE FADD8"/>
    <property type="match status" value="1"/>
</dbReference>
<comment type="caution">
    <text evidence="3">The sequence shown here is derived from an EMBL/GenBank/DDBJ whole genome shotgun (WGS) entry which is preliminary data.</text>
</comment>
<feature type="domain" description="AMP-binding enzyme C-terminal" evidence="2">
    <location>
        <begin position="428"/>
        <end position="503"/>
    </location>
</feature>
<dbReference type="Pfam" id="PF00501">
    <property type="entry name" value="AMP-binding"/>
    <property type="match status" value="1"/>
</dbReference>
<name>A0ABP5QN60_9ACTN</name>
<dbReference type="InterPro" id="IPR042099">
    <property type="entry name" value="ANL_N_sf"/>
</dbReference>
<dbReference type="Gene3D" id="3.40.50.12780">
    <property type="entry name" value="N-terminal domain of ligase-like"/>
    <property type="match status" value="1"/>
</dbReference>
<dbReference type="InterPro" id="IPR050237">
    <property type="entry name" value="ATP-dep_AMP-bd_enzyme"/>
</dbReference>